<evidence type="ECO:0000313" key="3">
    <source>
        <dbReference type="EMBL" id="NGP76676.1"/>
    </source>
</evidence>
<name>A0A6M1SXH6_9BACT</name>
<dbReference type="InterPro" id="IPR001296">
    <property type="entry name" value="Glyco_trans_1"/>
</dbReference>
<dbReference type="Pfam" id="PF00534">
    <property type="entry name" value="Glycos_transf_1"/>
    <property type="match status" value="1"/>
</dbReference>
<dbReference type="PANTHER" id="PTHR46401:SF2">
    <property type="entry name" value="GLYCOSYLTRANSFERASE WBBK-RELATED"/>
    <property type="match status" value="1"/>
</dbReference>
<dbReference type="GO" id="GO:0016757">
    <property type="term" value="F:glycosyltransferase activity"/>
    <property type="evidence" value="ECO:0007669"/>
    <property type="project" value="InterPro"/>
</dbReference>
<keyword evidence="4" id="KW-1185">Reference proteome</keyword>
<proteinExistence type="predicted"/>
<organism evidence="3 4">
    <name type="scientific">Halalkalibaculum roseum</name>
    <dbReference type="NCBI Taxonomy" id="2709311"/>
    <lineage>
        <taxon>Bacteria</taxon>
        <taxon>Pseudomonadati</taxon>
        <taxon>Balneolota</taxon>
        <taxon>Balneolia</taxon>
        <taxon>Balneolales</taxon>
        <taxon>Balneolaceae</taxon>
        <taxon>Halalkalibaculum</taxon>
    </lineage>
</organism>
<gene>
    <name evidence="3" type="ORF">G3570_08530</name>
</gene>
<dbReference type="Gene3D" id="3.40.50.2000">
    <property type="entry name" value="Glycogen Phosphorylase B"/>
    <property type="match status" value="2"/>
</dbReference>
<dbReference type="AlphaFoldDB" id="A0A6M1SXH6"/>
<dbReference type="EMBL" id="JAALLT010000002">
    <property type="protein sequence ID" value="NGP76676.1"/>
    <property type="molecule type" value="Genomic_DNA"/>
</dbReference>
<sequence>MEKDFNPDVVFTTSGPAYWRPNAPHLVGYNLPHYIYKDSPFFSQIPLQKQLKWYFKGRVLKYFFKKEADAYVVQTDDVNRRLQQWLDTDKVYTVSNTVSRHYNQPKKIANKLPKKNKDEFRFLILSSWHAHKNLDIIPDVIKSLPKRLKQKVRFVLTLSEDTYWNKFPIGISDAIINIGPVKPDEGPALYKECDALFLPTLLECFSATYAEAMKMNKPIITSDLGFAHTVCGDAAIYFNPINPKDIASKITQLIEQPTLQEKLIKEGMEQQENFVTAKERAEQYLKICKNLVDAEKN</sequence>
<evidence type="ECO:0000313" key="4">
    <source>
        <dbReference type="Proteomes" id="UP000473278"/>
    </source>
</evidence>
<comment type="caution">
    <text evidence="3">The sequence shown here is derived from an EMBL/GenBank/DDBJ whole genome shotgun (WGS) entry which is preliminary data.</text>
</comment>
<evidence type="ECO:0000259" key="2">
    <source>
        <dbReference type="Pfam" id="PF00534"/>
    </source>
</evidence>
<dbReference type="Proteomes" id="UP000473278">
    <property type="component" value="Unassembled WGS sequence"/>
</dbReference>
<accession>A0A6M1SXH6</accession>
<dbReference type="SUPFAM" id="SSF53756">
    <property type="entry name" value="UDP-Glycosyltransferase/glycogen phosphorylase"/>
    <property type="match status" value="1"/>
</dbReference>
<keyword evidence="1 3" id="KW-0808">Transferase</keyword>
<evidence type="ECO:0000256" key="1">
    <source>
        <dbReference type="ARBA" id="ARBA00022679"/>
    </source>
</evidence>
<reference evidence="3 4" key="1">
    <citation type="submission" date="2020-02" db="EMBL/GenBank/DDBJ databases">
        <title>Balneolaceae bacterium YR4-1, complete genome.</title>
        <authorList>
            <person name="Li Y."/>
            <person name="Wu S."/>
        </authorList>
    </citation>
    <scope>NUCLEOTIDE SEQUENCE [LARGE SCALE GENOMIC DNA]</scope>
    <source>
        <strain evidence="3 4">YR4-1</strain>
    </source>
</reference>
<protein>
    <submittedName>
        <fullName evidence="3">Glycosyltransferase family 4 protein</fullName>
    </submittedName>
</protein>
<feature type="domain" description="Glycosyl transferase family 1" evidence="2">
    <location>
        <begin position="114"/>
        <end position="268"/>
    </location>
</feature>
<dbReference type="PANTHER" id="PTHR46401">
    <property type="entry name" value="GLYCOSYLTRANSFERASE WBBK-RELATED"/>
    <property type="match status" value="1"/>
</dbReference>